<dbReference type="InterPro" id="IPR011600">
    <property type="entry name" value="Pept_C14_caspase"/>
</dbReference>
<organism evidence="2 3">
    <name type="scientific">Streptomyces filipinensis</name>
    <dbReference type="NCBI Taxonomy" id="66887"/>
    <lineage>
        <taxon>Bacteria</taxon>
        <taxon>Bacillati</taxon>
        <taxon>Actinomycetota</taxon>
        <taxon>Actinomycetes</taxon>
        <taxon>Kitasatosporales</taxon>
        <taxon>Streptomycetaceae</taxon>
        <taxon>Streptomyces</taxon>
    </lineage>
</organism>
<gene>
    <name evidence="2" type="ORF">GCM10010260_39070</name>
</gene>
<dbReference type="EMBL" id="BMTD01000008">
    <property type="protein sequence ID" value="GGU99063.1"/>
    <property type="molecule type" value="Genomic_DNA"/>
</dbReference>
<dbReference type="SUPFAM" id="SSF52129">
    <property type="entry name" value="Caspase-like"/>
    <property type="match status" value="1"/>
</dbReference>
<dbReference type="InterPro" id="IPR029030">
    <property type="entry name" value="Caspase-like_dom_sf"/>
</dbReference>
<proteinExistence type="predicted"/>
<dbReference type="Proteomes" id="UP000618795">
    <property type="component" value="Unassembled WGS sequence"/>
</dbReference>
<sequence length="624" mass="67492">MTLRALLIGAQTYGLTGVHTDVEVMAETLGARGCTALRTCTEGDATYEGVTEAMNRLRADTRPGDGVVVYYSGHGALLGELQYLVPVDMGDSTPTDFRGYLAEELTAAVRALRERTPNLTVILDSCHSGGAVREAAYESGRWALKSVELPAVARDAGLARAARLARPGDPLVPGVVRLTACQQYGSAYEAELVPGKGRQGVFTAALAEFLRPHRHPHVPWSVLIARVRDRVKQQQVRQWPDAGGPSGRLPFSLDEPAEPERLPLVRRDGRFAVPGGAVFGLGVADQVSMVFPGSRTRHGATGTSVPATVDEMRAGDALLRPATSALASPAAGDLRTALMPPGAHALAVRVHDRRHVLIDAEGTLADALREELGRCPRLAETHDAQDAFATVRAHDGTCAILNPEGLPFRYPSEAAHASPSGLIALLEELARGERVRRLGDPPRPGRLEADPDILIEARQPATSGHWRELHAAGERLHHGDHYRVTVTNRSDVPLYFWVIGVGLSGRTTLVTNDQPSGYRLEPHGAEHRGTRTTPPVTIYWPSDLPEVGPRPETIHVLVGDRPMDFSGLASRERSAHTAGPTLNALLQEVWEGTRDQMLQVGEEFRYRVKTVHADALPEPEGERP</sequence>
<comment type="caution">
    <text evidence="2">The sequence shown here is derived from an EMBL/GenBank/DDBJ whole genome shotgun (WGS) entry which is preliminary data.</text>
</comment>
<dbReference type="GO" id="GO:0004197">
    <property type="term" value="F:cysteine-type endopeptidase activity"/>
    <property type="evidence" value="ECO:0007669"/>
    <property type="project" value="InterPro"/>
</dbReference>
<dbReference type="RefSeq" id="WP_191874780.1">
    <property type="nucleotide sequence ID" value="NZ_BMTD01000008.1"/>
</dbReference>
<reference evidence="2" key="1">
    <citation type="journal article" date="2014" name="Int. J. Syst. Evol. Microbiol.">
        <title>Complete genome sequence of Corynebacterium casei LMG S-19264T (=DSM 44701T), isolated from a smear-ripened cheese.</title>
        <authorList>
            <consortium name="US DOE Joint Genome Institute (JGI-PGF)"/>
            <person name="Walter F."/>
            <person name="Albersmeier A."/>
            <person name="Kalinowski J."/>
            <person name="Ruckert C."/>
        </authorList>
    </citation>
    <scope>NUCLEOTIDE SEQUENCE</scope>
    <source>
        <strain evidence="2">JCM 4369</strain>
    </source>
</reference>
<accession>A0A918MCE8</accession>
<dbReference type="AlphaFoldDB" id="A0A918MCE8"/>
<evidence type="ECO:0000313" key="2">
    <source>
        <dbReference type="EMBL" id="GGU99063.1"/>
    </source>
</evidence>
<feature type="domain" description="Peptidase C14 caspase" evidence="1">
    <location>
        <begin position="4"/>
        <end position="240"/>
    </location>
</feature>
<reference evidence="2" key="2">
    <citation type="submission" date="2020-09" db="EMBL/GenBank/DDBJ databases">
        <authorList>
            <person name="Sun Q."/>
            <person name="Ohkuma M."/>
        </authorList>
    </citation>
    <scope>NUCLEOTIDE SEQUENCE</scope>
    <source>
        <strain evidence="2">JCM 4369</strain>
    </source>
</reference>
<protein>
    <recommendedName>
        <fullName evidence="1">Peptidase C14 caspase domain-containing protein</fullName>
    </recommendedName>
</protein>
<dbReference type="GO" id="GO:0005737">
    <property type="term" value="C:cytoplasm"/>
    <property type="evidence" value="ECO:0007669"/>
    <property type="project" value="TreeGrafter"/>
</dbReference>
<dbReference type="PANTHER" id="PTHR48104">
    <property type="entry name" value="METACASPASE-4"/>
    <property type="match status" value="1"/>
</dbReference>
<dbReference type="PANTHER" id="PTHR48104:SF30">
    <property type="entry name" value="METACASPASE-1"/>
    <property type="match status" value="1"/>
</dbReference>
<dbReference type="InterPro" id="IPR050452">
    <property type="entry name" value="Metacaspase"/>
</dbReference>
<dbReference type="Gene3D" id="3.40.50.1460">
    <property type="match status" value="1"/>
</dbReference>
<evidence type="ECO:0000313" key="3">
    <source>
        <dbReference type="Proteomes" id="UP000618795"/>
    </source>
</evidence>
<dbReference type="Pfam" id="PF00656">
    <property type="entry name" value="Peptidase_C14"/>
    <property type="match status" value="1"/>
</dbReference>
<name>A0A918MCE8_9ACTN</name>
<keyword evidence="3" id="KW-1185">Reference proteome</keyword>
<dbReference type="GO" id="GO:0006508">
    <property type="term" value="P:proteolysis"/>
    <property type="evidence" value="ECO:0007669"/>
    <property type="project" value="InterPro"/>
</dbReference>
<evidence type="ECO:0000259" key="1">
    <source>
        <dbReference type="Pfam" id="PF00656"/>
    </source>
</evidence>